<protein>
    <recommendedName>
        <fullName evidence="4">Cytochrome p450 protein</fullName>
    </recommendedName>
</protein>
<evidence type="ECO:0000313" key="3">
    <source>
        <dbReference type="Proteomes" id="UP000008177"/>
    </source>
</evidence>
<dbReference type="Gene3D" id="1.10.630.10">
    <property type="entry name" value="Cytochrome P450"/>
    <property type="match status" value="1"/>
</dbReference>
<dbReference type="GO" id="GO:0016705">
    <property type="term" value="F:oxidoreductase activity, acting on paired donors, with incorporation or reduction of molecular oxygen"/>
    <property type="evidence" value="ECO:0007669"/>
    <property type="project" value="InterPro"/>
</dbReference>
<dbReference type="PANTHER" id="PTHR47582">
    <property type="entry name" value="P450, PUTATIVE (EUROFUNG)-RELATED"/>
    <property type="match status" value="1"/>
</dbReference>
<dbReference type="STRING" id="999810.G2YXP8"/>
<keyword evidence="1" id="KW-1133">Transmembrane helix</keyword>
<dbReference type="InterPro" id="IPR053007">
    <property type="entry name" value="CYP450_monoxygenase_sec-met"/>
</dbReference>
<dbReference type="GO" id="GO:0004497">
    <property type="term" value="F:monooxygenase activity"/>
    <property type="evidence" value="ECO:0007669"/>
    <property type="project" value="InterPro"/>
</dbReference>
<accession>G2YXP8</accession>
<keyword evidence="1" id="KW-0812">Transmembrane</keyword>
<reference evidence="3" key="1">
    <citation type="journal article" date="2011" name="PLoS Genet.">
        <title>Genomic analysis of the necrotrophic fungal pathogens Sclerotinia sclerotiorum and Botrytis cinerea.</title>
        <authorList>
            <person name="Amselem J."/>
            <person name="Cuomo C.A."/>
            <person name="van Kan J.A."/>
            <person name="Viaud M."/>
            <person name="Benito E.P."/>
            <person name="Couloux A."/>
            <person name="Coutinho P.M."/>
            <person name="de Vries R.P."/>
            <person name="Dyer P.S."/>
            <person name="Fillinger S."/>
            <person name="Fournier E."/>
            <person name="Gout L."/>
            <person name="Hahn M."/>
            <person name="Kohn L."/>
            <person name="Lapalu N."/>
            <person name="Plummer K.M."/>
            <person name="Pradier J.M."/>
            <person name="Quevillon E."/>
            <person name="Sharon A."/>
            <person name="Simon A."/>
            <person name="ten Have A."/>
            <person name="Tudzynski B."/>
            <person name="Tudzynski P."/>
            <person name="Wincker P."/>
            <person name="Andrew M."/>
            <person name="Anthouard V."/>
            <person name="Beever R.E."/>
            <person name="Beffa R."/>
            <person name="Benoit I."/>
            <person name="Bouzid O."/>
            <person name="Brault B."/>
            <person name="Chen Z."/>
            <person name="Choquer M."/>
            <person name="Collemare J."/>
            <person name="Cotton P."/>
            <person name="Danchin E.G."/>
            <person name="Da Silva C."/>
            <person name="Gautier A."/>
            <person name="Giraud C."/>
            <person name="Giraud T."/>
            <person name="Gonzalez C."/>
            <person name="Grossetete S."/>
            <person name="Guldener U."/>
            <person name="Henrissat B."/>
            <person name="Howlett B.J."/>
            <person name="Kodira C."/>
            <person name="Kretschmer M."/>
            <person name="Lappartient A."/>
            <person name="Leroch M."/>
            <person name="Levis C."/>
            <person name="Mauceli E."/>
            <person name="Neuveglise C."/>
            <person name="Oeser B."/>
            <person name="Pearson M."/>
            <person name="Poulain J."/>
            <person name="Poussereau N."/>
            <person name="Quesneville H."/>
            <person name="Rascle C."/>
            <person name="Schumacher J."/>
            <person name="Segurens B."/>
            <person name="Sexton A."/>
            <person name="Silva E."/>
            <person name="Sirven C."/>
            <person name="Soanes D.M."/>
            <person name="Talbot N.J."/>
            <person name="Templeton M."/>
            <person name="Yandava C."/>
            <person name="Yarden O."/>
            <person name="Zeng Q."/>
            <person name="Rollins J.A."/>
            <person name="Lebrun M.H."/>
            <person name="Dickman M."/>
        </authorList>
    </citation>
    <scope>NUCLEOTIDE SEQUENCE [LARGE SCALE GENOMIC DNA]</scope>
    <source>
        <strain evidence="3">T4</strain>
    </source>
</reference>
<dbReference type="InterPro" id="IPR036396">
    <property type="entry name" value="Cyt_P450_sf"/>
</dbReference>
<dbReference type="EMBL" id="FQ790360">
    <property type="protein sequence ID" value="CCD56396.1"/>
    <property type="molecule type" value="Genomic_DNA"/>
</dbReference>
<dbReference type="InParanoid" id="G2YXP8"/>
<evidence type="ECO:0000256" key="1">
    <source>
        <dbReference type="SAM" id="Phobius"/>
    </source>
</evidence>
<dbReference type="AlphaFoldDB" id="G2YXP8"/>
<dbReference type="GO" id="GO:0020037">
    <property type="term" value="F:heme binding"/>
    <property type="evidence" value="ECO:0007669"/>
    <property type="project" value="InterPro"/>
</dbReference>
<evidence type="ECO:0000313" key="2">
    <source>
        <dbReference type="EMBL" id="CCD56396.1"/>
    </source>
</evidence>
<organism evidence="2 3">
    <name type="scientific">Botryotinia fuckeliana (strain T4)</name>
    <name type="common">Noble rot fungus</name>
    <name type="synonym">Botrytis cinerea</name>
    <dbReference type="NCBI Taxonomy" id="999810"/>
    <lineage>
        <taxon>Eukaryota</taxon>
        <taxon>Fungi</taxon>
        <taxon>Dikarya</taxon>
        <taxon>Ascomycota</taxon>
        <taxon>Pezizomycotina</taxon>
        <taxon>Leotiomycetes</taxon>
        <taxon>Helotiales</taxon>
        <taxon>Sclerotiniaceae</taxon>
        <taxon>Botrytis</taxon>
    </lineage>
</organism>
<dbReference type="SUPFAM" id="SSF48264">
    <property type="entry name" value="Cytochrome P450"/>
    <property type="match status" value="1"/>
</dbReference>
<dbReference type="Proteomes" id="UP000008177">
    <property type="component" value="Unplaced contigs"/>
</dbReference>
<sequence length="280" mass="31293">MSSSFLSLQNYNVSRPLIAITLILAIGLVALFGKLGRKDEEDTKGTEPPEVKSRMPLFGHLIGMLKGQVGYFQTLSSKYPLYSGFTLKIFAARIYVICEPSLIQAAYRNTKAFDFTTFVVDSSKRAFNIGEDGMKIIRGETSPDYDPKGPFLNGNNGTSYLNENHRLMVEYLGPGGSLLELNKGVLGSVADILNKLDQNSEKVSLYRWMRDTLTLATSASLYGPHDPGPIVRTESFLCAEWIFHILLHSMLSLLLEYRMNLEYLILIYSFGLLDTLPPNL</sequence>
<feature type="transmembrane region" description="Helical" evidence="1">
    <location>
        <begin position="16"/>
        <end position="35"/>
    </location>
</feature>
<evidence type="ECO:0008006" key="4">
    <source>
        <dbReference type="Google" id="ProtNLM"/>
    </source>
</evidence>
<proteinExistence type="predicted"/>
<dbReference type="HOGENOM" id="CLU_993940_0_0_1"/>
<keyword evidence="1" id="KW-0472">Membrane</keyword>
<dbReference type="PANTHER" id="PTHR47582:SF1">
    <property type="entry name" value="P450, PUTATIVE (EUROFUNG)-RELATED"/>
    <property type="match status" value="1"/>
</dbReference>
<name>G2YXP8_BOTF4</name>
<gene>
    <name evidence="2" type="ORF">BofuT4_P145650.1</name>
</gene>
<dbReference type="GO" id="GO:0005506">
    <property type="term" value="F:iron ion binding"/>
    <property type="evidence" value="ECO:0007669"/>
    <property type="project" value="InterPro"/>
</dbReference>